<evidence type="ECO:0000256" key="3">
    <source>
        <dbReference type="ARBA" id="ARBA00007800"/>
    </source>
</evidence>
<dbReference type="UniPathway" id="UPA00068">
    <property type="reaction ID" value="UER00171"/>
</dbReference>
<dbReference type="SUPFAM" id="SSF52317">
    <property type="entry name" value="Class I glutamine amidotransferase-like"/>
    <property type="match status" value="1"/>
</dbReference>
<dbReference type="PANTHER" id="PTHR43418:SF7">
    <property type="entry name" value="CARBAMOYL-PHOSPHATE SYNTHASE SMALL CHAIN"/>
    <property type="match status" value="1"/>
</dbReference>
<dbReference type="InterPro" id="IPR006274">
    <property type="entry name" value="CarbamoylP_synth_ssu"/>
</dbReference>
<dbReference type="UniPathway" id="UPA00070">
    <property type="reaction ID" value="UER00115"/>
</dbReference>
<feature type="domain" description="Carbamoyl-phosphate synthase small subunit N-terminal" evidence="12">
    <location>
        <begin position="2"/>
        <end position="132"/>
    </location>
</feature>
<evidence type="ECO:0000256" key="7">
    <source>
        <dbReference type="ARBA" id="ARBA00022962"/>
    </source>
</evidence>
<comment type="function">
    <text evidence="11">Small subunit of the glutamine-dependent carbamoyl phosphate synthetase (CPSase). CPSase catalyzes the formation of carbamoyl phosphate from the ammonia moiety of glutamine, carbonate, and phosphate donated by ATP, constituting the first step of 2 biosynthetic pathways, one leading to arginine and/or urea and the other to pyrimidine nucleotides. The small subunit (glutamine amidotransferase) binds and cleaves glutamine to supply the large subunit with the substrate ammonia.</text>
</comment>
<dbReference type="InterPro" id="IPR017926">
    <property type="entry name" value="GATASE"/>
</dbReference>
<dbReference type="PANTHER" id="PTHR43418">
    <property type="entry name" value="MULTIFUNCTIONAL TRYPTOPHAN BIOSYNTHESIS PROTEIN-RELATED"/>
    <property type="match status" value="1"/>
</dbReference>
<feature type="active site" description="Nucleophile" evidence="11">
    <location>
        <position position="244"/>
    </location>
</feature>
<dbReference type="OrthoDB" id="9804328at2"/>
<dbReference type="HAMAP" id="MF_01209">
    <property type="entry name" value="CPSase_S_chain"/>
    <property type="match status" value="1"/>
</dbReference>
<comment type="catalytic activity">
    <reaction evidence="9 11">
        <text>hydrogencarbonate + L-glutamine + 2 ATP + H2O = carbamoyl phosphate + L-glutamate + 2 ADP + phosphate + 2 H(+)</text>
        <dbReference type="Rhea" id="RHEA:18633"/>
        <dbReference type="ChEBI" id="CHEBI:15377"/>
        <dbReference type="ChEBI" id="CHEBI:15378"/>
        <dbReference type="ChEBI" id="CHEBI:17544"/>
        <dbReference type="ChEBI" id="CHEBI:29985"/>
        <dbReference type="ChEBI" id="CHEBI:30616"/>
        <dbReference type="ChEBI" id="CHEBI:43474"/>
        <dbReference type="ChEBI" id="CHEBI:58228"/>
        <dbReference type="ChEBI" id="CHEBI:58359"/>
        <dbReference type="ChEBI" id="CHEBI:456216"/>
        <dbReference type="EC" id="6.3.5.5"/>
    </reaction>
</comment>
<dbReference type="CDD" id="cd01744">
    <property type="entry name" value="GATase1_CPSase"/>
    <property type="match status" value="1"/>
</dbReference>
<feature type="binding site" evidence="11">
    <location>
        <position position="46"/>
    </location>
    <ligand>
        <name>L-glutamine</name>
        <dbReference type="ChEBI" id="CHEBI:58359"/>
    </ligand>
</feature>
<dbReference type="NCBIfam" id="NF009475">
    <property type="entry name" value="PRK12838.1"/>
    <property type="match status" value="1"/>
</dbReference>
<dbReference type="InterPro" id="IPR029062">
    <property type="entry name" value="Class_I_gatase-like"/>
</dbReference>
<feature type="binding site" evidence="11">
    <location>
        <position position="217"/>
    </location>
    <ligand>
        <name>L-glutamine</name>
        <dbReference type="ChEBI" id="CHEBI:58359"/>
    </ligand>
</feature>
<keyword evidence="5 11" id="KW-0547">Nucleotide-binding</keyword>
<proteinExistence type="inferred from homology"/>
<dbReference type="Pfam" id="PF00988">
    <property type="entry name" value="CPSase_sm_chain"/>
    <property type="match status" value="1"/>
</dbReference>
<evidence type="ECO:0000259" key="12">
    <source>
        <dbReference type="SMART" id="SM01097"/>
    </source>
</evidence>
<name>A0A0A5GJS7_9BACI</name>
<dbReference type="STRING" id="1385511.GCA_000425225_01382"/>
<dbReference type="InterPro" id="IPR002474">
    <property type="entry name" value="CarbamoylP_synth_ssu_N"/>
</dbReference>
<dbReference type="InterPro" id="IPR050472">
    <property type="entry name" value="Anth_synth/Amidotransfase"/>
</dbReference>
<evidence type="ECO:0000256" key="8">
    <source>
        <dbReference type="ARBA" id="ARBA00022975"/>
    </source>
</evidence>
<dbReference type="AlphaFoldDB" id="A0A0A5GJS7"/>
<dbReference type="InterPro" id="IPR036480">
    <property type="entry name" value="CarbP_synth_ssu_N_sf"/>
</dbReference>
<dbReference type="GO" id="GO:0004359">
    <property type="term" value="F:glutaminase activity"/>
    <property type="evidence" value="ECO:0007669"/>
    <property type="project" value="RHEA"/>
</dbReference>
<feature type="binding site" evidence="11">
    <location>
        <position position="248"/>
    </location>
    <ligand>
        <name>L-glutamine</name>
        <dbReference type="ChEBI" id="CHEBI:58359"/>
    </ligand>
</feature>
<keyword evidence="14" id="KW-1185">Reference proteome</keyword>
<evidence type="ECO:0000256" key="5">
    <source>
        <dbReference type="ARBA" id="ARBA00022741"/>
    </source>
</evidence>
<dbReference type="eggNOG" id="COG0505">
    <property type="taxonomic scope" value="Bacteria"/>
</dbReference>
<evidence type="ECO:0000256" key="10">
    <source>
        <dbReference type="ARBA" id="ARBA00049285"/>
    </source>
</evidence>
<accession>A0A0A5GJS7</accession>
<reference evidence="13 14" key="1">
    <citation type="submission" date="2013-08" db="EMBL/GenBank/DDBJ databases">
        <authorList>
            <person name="Huang J."/>
            <person name="Wang G."/>
        </authorList>
    </citation>
    <scope>NUCLEOTIDE SEQUENCE [LARGE SCALE GENOMIC DNA]</scope>
    <source>
        <strain evidence="13 14">BH030004</strain>
    </source>
</reference>
<protein>
    <recommendedName>
        <fullName evidence="11">Carbamoyl phosphate synthase small chain</fullName>
        <ecNumber evidence="11">6.3.5.5</ecNumber>
    </recommendedName>
    <alternativeName>
        <fullName evidence="11">Carbamoyl phosphate synthetase glutamine chain</fullName>
    </alternativeName>
</protein>
<dbReference type="GO" id="GO:0044205">
    <property type="term" value="P:'de novo' UMP biosynthetic process"/>
    <property type="evidence" value="ECO:0007669"/>
    <property type="project" value="UniProtKB-UniRule"/>
</dbReference>
<feature type="region of interest" description="CPSase" evidence="11">
    <location>
        <begin position="1"/>
        <end position="168"/>
    </location>
</feature>
<comment type="caution">
    <text evidence="13">The sequence shown here is derived from an EMBL/GenBank/DDBJ whole genome shotgun (WGS) entry which is preliminary data.</text>
</comment>
<dbReference type="GO" id="GO:0005524">
    <property type="term" value="F:ATP binding"/>
    <property type="evidence" value="ECO:0007669"/>
    <property type="project" value="UniProtKB-UniRule"/>
</dbReference>
<evidence type="ECO:0000313" key="14">
    <source>
        <dbReference type="Proteomes" id="UP000030403"/>
    </source>
</evidence>
<dbReference type="Gene3D" id="3.50.30.20">
    <property type="entry name" value="Carbamoyl-phosphate synthase small subunit, N-terminal domain"/>
    <property type="match status" value="1"/>
</dbReference>
<dbReference type="Gene3D" id="3.40.50.880">
    <property type="match status" value="1"/>
</dbReference>
<dbReference type="SMART" id="SM01097">
    <property type="entry name" value="CPSase_sm_chain"/>
    <property type="match status" value="1"/>
</dbReference>
<comment type="similarity">
    <text evidence="3 11">Belongs to the CarA family.</text>
</comment>
<dbReference type="FunFam" id="3.50.30.20:FF:000001">
    <property type="entry name" value="Carbamoyl-phosphate synthase small chain"/>
    <property type="match status" value="1"/>
</dbReference>
<dbReference type="InterPro" id="IPR035686">
    <property type="entry name" value="CPSase_GATase1"/>
</dbReference>
<dbReference type="RefSeq" id="WP_027445726.1">
    <property type="nucleotide sequence ID" value="NZ_AULJ01000013.1"/>
</dbReference>
<evidence type="ECO:0000256" key="9">
    <source>
        <dbReference type="ARBA" id="ARBA00048816"/>
    </source>
</evidence>
<feature type="active site" evidence="11">
    <location>
        <position position="329"/>
    </location>
</feature>
<comment type="pathway">
    <text evidence="2 11">Amino-acid biosynthesis; L-arginine biosynthesis; carbamoyl phosphate from bicarbonate: step 1/1.</text>
</comment>
<feature type="binding site" evidence="11">
    <location>
        <position position="219"/>
    </location>
    <ligand>
        <name>L-glutamine</name>
        <dbReference type="ChEBI" id="CHEBI:58359"/>
    </ligand>
</feature>
<keyword evidence="6 11" id="KW-0067">ATP-binding</keyword>
<comment type="catalytic activity">
    <reaction evidence="10 11">
        <text>L-glutamine + H2O = L-glutamate + NH4(+)</text>
        <dbReference type="Rhea" id="RHEA:15889"/>
        <dbReference type="ChEBI" id="CHEBI:15377"/>
        <dbReference type="ChEBI" id="CHEBI:28938"/>
        <dbReference type="ChEBI" id="CHEBI:29985"/>
        <dbReference type="ChEBI" id="CHEBI:58359"/>
    </reaction>
</comment>
<dbReference type="PRINTS" id="PR00097">
    <property type="entry name" value="ANTSNTHASEII"/>
</dbReference>
<dbReference type="PRINTS" id="PR00099">
    <property type="entry name" value="CPSGATASE"/>
</dbReference>
<feature type="binding site" evidence="11">
    <location>
        <position position="288"/>
    </location>
    <ligand>
        <name>L-glutamine</name>
        <dbReference type="ChEBI" id="CHEBI:58359"/>
    </ligand>
</feature>
<dbReference type="EC" id="6.3.5.5" evidence="11"/>
<comment type="subunit">
    <text evidence="11">Composed of two chains; the small (or glutamine) chain promotes the hydrolysis of glutamine to ammonia, which is used by the large (or ammonia) chain to synthesize carbamoyl phosphate. Tetramer of heterodimers (alpha,beta)4.</text>
</comment>
<feature type="binding site" evidence="11">
    <location>
        <position position="289"/>
    </location>
    <ligand>
        <name>L-glutamine</name>
        <dbReference type="ChEBI" id="CHEBI:58359"/>
    </ligand>
</feature>
<dbReference type="PRINTS" id="PR00096">
    <property type="entry name" value="GATASE"/>
</dbReference>
<keyword evidence="8 11" id="KW-0665">Pyrimidine biosynthesis</keyword>
<dbReference type="SUPFAM" id="SSF52021">
    <property type="entry name" value="Carbamoyl phosphate synthetase, small subunit N-terminal domain"/>
    <property type="match status" value="1"/>
</dbReference>
<dbReference type="NCBIfam" id="TIGR01368">
    <property type="entry name" value="CPSaseIIsmall"/>
    <property type="match status" value="1"/>
</dbReference>
<dbReference type="GO" id="GO:0006207">
    <property type="term" value="P:'de novo' pyrimidine nucleobase biosynthetic process"/>
    <property type="evidence" value="ECO:0007669"/>
    <property type="project" value="InterPro"/>
</dbReference>
<dbReference type="GO" id="GO:0006541">
    <property type="term" value="P:glutamine metabolic process"/>
    <property type="evidence" value="ECO:0007669"/>
    <property type="project" value="InterPro"/>
</dbReference>
<keyword evidence="4 11" id="KW-0436">Ligase</keyword>
<evidence type="ECO:0000256" key="11">
    <source>
        <dbReference type="HAMAP-Rule" id="MF_01209"/>
    </source>
</evidence>
<feature type="active site" evidence="11">
    <location>
        <position position="331"/>
    </location>
</feature>
<evidence type="ECO:0000256" key="4">
    <source>
        <dbReference type="ARBA" id="ARBA00022598"/>
    </source>
</evidence>
<evidence type="ECO:0000313" key="13">
    <source>
        <dbReference type="EMBL" id="KGX91463.1"/>
    </source>
</evidence>
<organism evidence="13 14">
    <name type="scientific">Pontibacillus marinus BH030004 = DSM 16465</name>
    <dbReference type="NCBI Taxonomy" id="1385511"/>
    <lineage>
        <taxon>Bacteria</taxon>
        <taxon>Bacillati</taxon>
        <taxon>Bacillota</taxon>
        <taxon>Bacilli</taxon>
        <taxon>Bacillales</taxon>
        <taxon>Bacillaceae</taxon>
        <taxon>Pontibacillus</taxon>
    </lineage>
</organism>
<keyword evidence="7 11" id="KW-0315">Glutamine amidotransferase</keyword>
<feature type="binding site" evidence="11">
    <location>
        <position position="286"/>
    </location>
    <ligand>
        <name>L-glutamine</name>
        <dbReference type="ChEBI" id="CHEBI:58359"/>
    </ligand>
</feature>
<keyword evidence="11" id="KW-0055">Arginine biosynthesis</keyword>
<evidence type="ECO:0000256" key="2">
    <source>
        <dbReference type="ARBA" id="ARBA00005077"/>
    </source>
</evidence>
<comment type="pathway">
    <text evidence="1 11">Pyrimidine metabolism; UMP biosynthesis via de novo pathway; (S)-dihydroorotate from bicarbonate: step 1/3.</text>
</comment>
<dbReference type="Pfam" id="PF00117">
    <property type="entry name" value="GATase"/>
    <property type="match status" value="1"/>
</dbReference>
<gene>
    <name evidence="11" type="primary">carA</name>
    <name evidence="13" type="ORF">N783_07865</name>
</gene>
<feature type="binding site" evidence="11">
    <location>
        <position position="245"/>
    </location>
    <ligand>
        <name>L-glutamine</name>
        <dbReference type="ChEBI" id="CHEBI:58359"/>
    </ligand>
</feature>
<dbReference type="PROSITE" id="PS51273">
    <property type="entry name" value="GATASE_TYPE_1"/>
    <property type="match status" value="1"/>
</dbReference>
<dbReference type="GO" id="GO:0006526">
    <property type="term" value="P:L-arginine biosynthetic process"/>
    <property type="evidence" value="ECO:0007669"/>
    <property type="project" value="UniProtKB-UniRule"/>
</dbReference>
<dbReference type="Proteomes" id="UP000030403">
    <property type="component" value="Unassembled WGS sequence"/>
</dbReference>
<evidence type="ECO:0000256" key="6">
    <source>
        <dbReference type="ARBA" id="ARBA00022840"/>
    </source>
</evidence>
<dbReference type="EMBL" id="AVPF01000002">
    <property type="protein sequence ID" value="KGX91463.1"/>
    <property type="molecule type" value="Genomic_DNA"/>
</dbReference>
<dbReference type="GO" id="GO:0004088">
    <property type="term" value="F:carbamoyl-phosphate synthase (glutamine-hydrolyzing) activity"/>
    <property type="evidence" value="ECO:0007669"/>
    <property type="project" value="UniProtKB-UniRule"/>
</dbReference>
<keyword evidence="11" id="KW-0028">Amino-acid biosynthesis</keyword>
<evidence type="ECO:0000256" key="1">
    <source>
        <dbReference type="ARBA" id="ARBA00004812"/>
    </source>
</evidence>
<sequence>MDKGYLLLEDGERFEGILIGDDDLSTGEVVFNTSMTGYQEILTDPSYAGQIMTFCYPLIGNYGVNHLDDESQNVHVSGVIISDLCSKPNHYASFQTFADYLKNEGVPCLAGVDTRELVKKIRNNGTMKGVITKNPASFSSFNDLSLFDTSLVPQVSTNVVKTYEGNGPHVALIDYGYKKSILNALLEEGCKVTVMPYCTTYLQICQYNPDGVLLSNGPGDPTALSKWLPEIKSITKKYPTLGICLGHQLIALAYGANTDQLPFGHRGGNHPIKEIETGKVWITSQNHGYVVTEQSINDDEFMITYKNVNDQSIEGLKHRKYPIESVQFHPEAHPGPIDTYPIFKQFLQNINQTGEMTYAYAKEYS</sequence>